<evidence type="ECO:0000313" key="4">
    <source>
        <dbReference type="Proteomes" id="UP001500064"/>
    </source>
</evidence>
<keyword evidence="4" id="KW-1185">Reference proteome</keyword>
<dbReference type="InterPro" id="IPR052558">
    <property type="entry name" value="Siderophore_Hydrolase_D"/>
</dbReference>
<dbReference type="EMBL" id="BAAAMU010000052">
    <property type="protein sequence ID" value="GAA1655536.1"/>
    <property type="molecule type" value="Genomic_DNA"/>
</dbReference>
<evidence type="ECO:0000256" key="2">
    <source>
        <dbReference type="ARBA" id="ARBA00022801"/>
    </source>
</evidence>
<name>A0ABN2FQF8_9ACTN</name>
<evidence type="ECO:0008006" key="5">
    <source>
        <dbReference type="Google" id="ProtNLM"/>
    </source>
</evidence>
<evidence type="ECO:0000256" key="1">
    <source>
        <dbReference type="ARBA" id="ARBA00005622"/>
    </source>
</evidence>
<dbReference type="PANTHER" id="PTHR40841">
    <property type="entry name" value="SIDEROPHORE TRIACETYLFUSARININE C ESTERASE"/>
    <property type="match status" value="1"/>
</dbReference>
<dbReference type="PANTHER" id="PTHR40841:SF2">
    <property type="entry name" value="SIDEROPHORE-DEGRADING ESTERASE (EUROFUNG)"/>
    <property type="match status" value="1"/>
</dbReference>
<proteinExistence type="inferred from homology"/>
<protein>
    <recommendedName>
        <fullName evidence="5">Alpha/beta hydrolase</fullName>
    </recommendedName>
</protein>
<evidence type="ECO:0000313" key="3">
    <source>
        <dbReference type="EMBL" id="GAA1655536.1"/>
    </source>
</evidence>
<keyword evidence="2" id="KW-0378">Hydrolase</keyword>
<sequence length="305" mass="32933">MTAMWQGCLADTDYFELRSGSGHDYGVWVTTPPGYDPATTPAPAVYVMDGNWAVGMTAPLIVTQLDPMRQIQPYVQVSVGYAGEEAQHWARLRNRDLVPPGEPVAQELVEAVEKGFQAGAMTREAADAYLAELRDTHADAFLGFLTTELHPRIERDYGTAATGHGLFGYSYGGLFSLYTWLSGCTLFESVGAGSPGVAGADSQVFAQLDEMGESERAARLHVTFNARELLGDLAVYQSITKNTATLLHRLTARGGAVTSAILDETHVTGLQASFLSYLRTCRAERLHQCGQGAVPPSTPRVMPVT</sequence>
<dbReference type="Proteomes" id="UP001500064">
    <property type="component" value="Unassembled WGS sequence"/>
</dbReference>
<gene>
    <name evidence="3" type="ORF">GCM10009733_061260</name>
</gene>
<dbReference type="Gene3D" id="3.40.50.1820">
    <property type="entry name" value="alpha/beta hydrolase"/>
    <property type="match status" value="1"/>
</dbReference>
<dbReference type="Pfam" id="PF00756">
    <property type="entry name" value="Esterase"/>
    <property type="match status" value="1"/>
</dbReference>
<dbReference type="InterPro" id="IPR000801">
    <property type="entry name" value="Esterase-like"/>
</dbReference>
<dbReference type="SUPFAM" id="SSF53474">
    <property type="entry name" value="alpha/beta-Hydrolases"/>
    <property type="match status" value="1"/>
</dbReference>
<accession>A0ABN2FQF8</accession>
<comment type="similarity">
    <text evidence="1">Belongs to the esterase D family.</text>
</comment>
<reference evidence="3 4" key="1">
    <citation type="journal article" date="2019" name="Int. J. Syst. Evol. Microbiol.">
        <title>The Global Catalogue of Microorganisms (GCM) 10K type strain sequencing project: providing services to taxonomists for standard genome sequencing and annotation.</title>
        <authorList>
            <consortium name="The Broad Institute Genomics Platform"/>
            <consortium name="The Broad Institute Genome Sequencing Center for Infectious Disease"/>
            <person name="Wu L."/>
            <person name="Ma J."/>
        </authorList>
    </citation>
    <scope>NUCLEOTIDE SEQUENCE [LARGE SCALE GENOMIC DNA]</scope>
    <source>
        <strain evidence="3 4">JCM 13929</strain>
    </source>
</reference>
<organism evidence="3 4">
    <name type="scientific">Nonomuraea maheshkhaliensis</name>
    <dbReference type="NCBI Taxonomy" id="419590"/>
    <lineage>
        <taxon>Bacteria</taxon>
        <taxon>Bacillati</taxon>
        <taxon>Actinomycetota</taxon>
        <taxon>Actinomycetes</taxon>
        <taxon>Streptosporangiales</taxon>
        <taxon>Streptosporangiaceae</taxon>
        <taxon>Nonomuraea</taxon>
    </lineage>
</organism>
<dbReference type="InterPro" id="IPR029058">
    <property type="entry name" value="AB_hydrolase_fold"/>
</dbReference>
<dbReference type="RefSeq" id="WP_346109992.1">
    <property type="nucleotide sequence ID" value="NZ_BAAAMU010000052.1"/>
</dbReference>
<comment type="caution">
    <text evidence="3">The sequence shown here is derived from an EMBL/GenBank/DDBJ whole genome shotgun (WGS) entry which is preliminary data.</text>
</comment>